<keyword evidence="11" id="KW-1185">Reference proteome</keyword>
<dbReference type="GO" id="GO:0005345">
    <property type="term" value="F:purine nucleobase transmembrane transporter activity"/>
    <property type="evidence" value="ECO:0007669"/>
    <property type="project" value="TreeGrafter"/>
</dbReference>
<evidence type="ECO:0000256" key="5">
    <source>
        <dbReference type="ARBA" id="ARBA00022692"/>
    </source>
</evidence>
<dbReference type="Proteomes" id="UP000237916">
    <property type="component" value="Unassembled WGS sequence"/>
</dbReference>
<feature type="transmembrane region" description="Helical" evidence="9">
    <location>
        <begin position="67"/>
        <end position="86"/>
    </location>
</feature>
<dbReference type="EMBL" id="PPDB01000007">
    <property type="protein sequence ID" value="PQL18973.1"/>
    <property type="molecule type" value="Genomic_DNA"/>
</dbReference>
<protein>
    <submittedName>
        <fullName evidence="10">Guanine permease</fullName>
    </submittedName>
</protein>
<evidence type="ECO:0000256" key="4">
    <source>
        <dbReference type="ARBA" id="ARBA00022475"/>
    </source>
</evidence>
<comment type="caution">
    <text evidence="10">The sequence shown here is derived from an EMBL/GenBank/DDBJ whole genome shotgun (WGS) entry which is preliminary data.</text>
</comment>
<proteinExistence type="inferred from homology"/>
<comment type="similarity">
    <text evidence="2 8">Belongs to the nucleobase:cation symporter-2 (NCS2) (TC 2.A.40) family. Azg-like subfamily.</text>
</comment>
<feature type="transmembrane region" description="Helical" evidence="9">
    <location>
        <begin position="149"/>
        <end position="173"/>
    </location>
</feature>
<evidence type="ECO:0000313" key="10">
    <source>
        <dbReference type="EMBL" id="PQL18973.1"/>
    </source>
</evidence>
<evidence type="ECO:0000256" key="7">
    <source>
        <dbReference type="ARBA" id="ARBA00023136"/>
    </source>
</evidence>
<gene>
    <name evidence="10" type="ORF">VEHSUH05_06265</name>
</gene>
<evidence type="ECO:0000256" key="9">
    <source>
        <dbReference type="SAM" id="Phobius"/>
    </source>
</evidence>
<feature type="transmembrane region" description="Helical" evidence="9">
    <location>
        <begin position="302"/>
        <end position="321"/>
    </location>
</feature>
<accession>A0A2S7Z6V4</accession>
<dbReference type="STRING" id="1298594.GCA_001312465_00203"/>
<sequence>MIVSTRGGIIMREQVQGSVWDKVFKISERGSSVSRELFAGATTFLCVFYVLAVNPAILGAAGMDVGAVFTATAVSAIIMTLLLALYSNMPFAGLSGMGINAFFAYTIVVQMGHSFAFALTAQLIAGLAFLLIAVTPLKEYLFNAIPHTIKLAVTAGIGLFIALIGLSSAGLIVSNPATIVSIGDLQAPSSLVSILGIVLIAVFTGRNVKGGIFLAVIIAAVVGFFCGITQLPDTVVSVPPSLTPIWFHYDLSELLSVDMVFVAFTFLFVNLFNVVGVLIGLTNQAEVPQEKQMSVQSSCMKVSALGTIIGSALGTSPHIVAVESAAGIAEGGRTGLTALTIAGLFIASLFLAPLLMVIPVAATAPVLIVVGLFMMASVKDIDFGDISEGLPAFLTIIMMPFAYSIGVGIEWGLISYVLIKVLTGKYRDISGVMYFLALIFVLKEVFM</sequence>
<evidence type="ECO:0000256" key="2">
    <source>
        <dbReference type="ARBA" id="ARBA00005697"/>
    </source>
</evidence>
<keyword evidence="4 8" id="KW-1003">Cell membrane</keyword>
<dbReference type="PANTHER" id="PTHR43337">
    <property type="entry name" value="XANTHINE/URACIL PERMEASE C887.17-RELATED"/>
    <property type="match status" value="1"/>
</dbReference>
<feature type="transmembrane region" description="Helical" evidence="9">
    <location>
        <begin position="341"/>
        <end position="374"/>
    </location>
</feature>
<evidence type="ECO:0000256" key="1">
    <source>
        <dbReference type="ARBA" id="ARBA00004651"/>
    </source>
</evidence>
<keyword evidence="3 8" id="KW-0813">Transport</keyword>
<feature type="transmembrane region" description="Helical" evidence="9">
    <location>
        <begin position="115"/>
        <end position="137"/>
    </location>
</feature>
<feature type="transmembrane region" description="Helical" evidence="9">
    <location>
        <begin position="386"/>
        <end position="409"/>
    </location>
</feature>
<evidence type="ECO:0000256" key="6">
    <source>
        <dbReference type="ARBA" id="ARBA00022989"/>
    </source>
</evidence>
<dbReference type="AlphaFoldDB" id="A0A2S7Z6V4"/>
<name>A0A2S7Z6V4_9FIRM</name>
<comment type="subcellular location">
    <subcellularLocation>
        <location evidence="1 8">Cell membrane</location>
        <topology evidence="1 8">Multi-pass membrane protein</topology>
    </subcellularLocation>
</comment>
<dbReference type="GO" id="GO:0005886">
    <property type="term" value="C:plasma membrane"/>
    <property type="evidence" value="ECO:0007669"/>
    <property type="project" value="UniProtKB-SubCell"/>
</dbReference>
<dbReference type="Pfam" id="PF00860">
    <property type="entry name" value="Xan_ur_permease"/>
    <property type="match status" value="1"/>
</dbReference>
<dbReference type="InterPro" id="IPR026033">
    <property type="entry name" value="Azg-like_bact_archaea"/>
</dbReference>
<feature type="transmembrane region" description="Helical" evidence="9">
    <location>
        <begin position="37"/>
        <end position="61"/>
    </location>
</feature>
<feature type="transmembrane region" description="Helical" evidence="9">
    <location>
        <begin position="91"/>
        <end position="109"/>
    </location>
</feature>
<organism evidence="10 11">
    <name type="scientific">Veillonella denticariosi JCM 15641</name>
    <dbReference type="NCBI Taxonomy" id="1298594"/>
    <lineage>
        <taxon>Bacteria</taxon>
        <taxon>Bacillati</taxon>
        <taxon>Bacillota</taxon>
        <taxon>Negativicutes</taxon>
        <taxon>Veillonellales</taxon>
        <taxon>Veillonellaceae</taxon>
        <taxon>Veillonella</taxon>
    </lineage>
</organism>
<feature type="transmembrane region" description="Helical" evidence="9">
    <location>
        <begin position="212"/>
        <end position="231"/>
    </location>
</feature>
<dbReference type="InterPro" id="IPR006043">
    <property type="entry name" value="NCS2"/>
</dbReference>
<dbReference type="PIRSF" id="PIRSF005353">
    <property type="entry name" value="PbuG"/>
    <property type="match status" value="1"/>
</dbReference>
<dbReference type="InterPro" id="IPR045018">
    <property type="entry name" value="Azg-like"/>
</dbReference>
<reference evidence="10 11" key="1">
    <citation type="submission" date="2018-01" db="EMBL/GenBank/DDBJ databases">
        <title>Draft genome sequences of clinical isolates and type strains of oral Veillonella including Veillonella infantum sp., nov.</title>
        <authorList>
            <person name="Mashima I."/>
            <person name="Liao Y.-C."/>
            <person name="Sabharwal A."/>
            <person name="Haase E.M."/>
            <person name="Nakazawa F."/>
            <person name="Scannapieco F.A."/>
        </authorList>
    </citation>
    <scope>NUCLEOTIDE SEQUENCE [LARGE SCALE GENOMIC DNA]</scope>
    <source>
        <strain evidence="10 11">JCM 15641</strain>
    </source>
</reference>
<keyword evidence="7 8" id="KW-0472">Membrane</keyword>
<evidence type="ECO:0000256" key="8">
    <source>
        <dbReference type="PIRNR" id="PIRNR005353"/>
    </source>
</evidence>
<keyword evidence="6 8" id="KW-1133">Transmembrane helix</keyword>
<feature type="transmembrane region" description="Helical" evidence="9">
    <location>
        <begin position="185"/>
        <end position="205"/>
    </location>
</feature>
<evidence type="ECO:0000313" key="11">
    <source>
        <dbReference type="Proteomes" id="UP000237916"/>
    </source>
</evidence>
<dbReference type="OrthoDB" id="9808458at2"/>
<evidence type="ECO:0000256" key="3">
    <source>
        <dbReference type="ARBA" id="ARBA00022448"/>
    </source>
</evidence>
<keyword evidence="5 8" id="KW-0812">Transmembrane</keyword>
<feature type="transmembrane region" description="Helical" evidence="9">
    <location>
        <begin position="259"/>
        <end position="281"/>
    </location>
</feature>
<dbReference type="PANTHER" id="PTHR43337:SF1">
    <property type="entry name" value="XANTHINE_URACIL PERMEASE C887.17-RELATED"/>
    <property type="match status" value="1"/>
</dbReference>